<evidence type="ECO:0000313" key="2">
    <source>
        <dbReference type="Proteomes" id="UP000000768"/>
    </source>
</evidence>
<dbReference type="Proteomes" id="UP000000768">
    <property type="component" value="Chromosome 4"/>
</dbReference>
<gene>
    <name evidence="1" type="ORF">SORBI_3004G252250</name>
</gene>
<evidence type="ECO:0000313" key="1">
    <source>
        <dbReference type="EMBL" id="OQU85471.1"/>
    </source>
</evidence>
<dbReference type="Gramene" id="OQU85471">
    <property type="protein sequence ID" value="OQU85471"/>
    <property type="gene ID" value="SORBI_3004G252250"/>
</dbReference>
<protein>
    <submittedName>
        <fullName evidence="1">Uncharacterized protein</fullName>
    </submittedName>
</protein>
<dbReference type="AlphaFoldDB" id="A0A1Z5RPF1"/>
<proteinExistence type="predicted"/>
<reference evidence="1 2" key="1">
    <citation type="journal article" date="2009" name="Nature">
        <title>The Sorghum bicolor genome and the diversification of grasses.</title>
        <authorList>
            <person name="Paterson A.H."/>
            <person name="Bowers J.E."/>
            <person name="Bruggmann R."/>
            <person name="Dubchak I."/>
            <person name="Grimwood J."/>
            <person name="Gundlach H."/>
            <person name="Haberer G."/>
            <person name="Hellsten U."/>
            <person name="Mitros T."/>
            <person name="Poliakov A."/>
            <person name="Schmutz J."/>
            <person name="Spannagl M."/>
            <person name="Tang H."/>
            <person name="Wang X."/>
            <person name="Wicker T."/>
            <person name="Bharti A.K."/>
            <person name="Chapman J."/>
            <person name="Feltus F.A."/>
            <person name="Gowik U."/>
            <person name="Grigoriev I.V."/>
            <person name="Lyons E."/>
            <person name="Maher C.A."/>
            <person name="Martis M."/>
            <person name="Narechania A."/>
            <person name="Otillar R.P."/>
            <person name="Penning B.W."/>
            <person name="Salamov A.A."/>
            <person name="Wang Y."/>
            <person name="Zhang L."/>
            <person name="Carpita N.C."/>
            <person name="Freeling M."/>
            <person name="Gingle A.R."/>
            <person name="Hash C.T."/>
            <person name="Keller B."/>
            <person name="Klein P."/>
            <person name="Kresovich S."/>
            <person name="McCann M.C."/>
            <person name="Ming R."/>
            <person name="Peterson D.G."/>
            <person name="Mehboob-ur-Rahman"/>
            <person name="Ware D."/>
            <person name="Westhoff P."/>
            <person name="Mayer K.F."/>
            <person name="Messing J."/>
            <person name="Rokhsar D.S."/>
        </authorList>
    </citation>
    <scope>NUCLEOTIDE SEQUENCE [LARGE SCALE GENOMIC DNA]</scope>
    <source>
        <strain evidence="2">cv. BTx623</strain>
    </source>
</reference>
<keyword evidence="2" id="KW-1185">Reference proteome</keyword>
<dbReference type="EMBL" id="CM000763">
    <property type="protein sequence ID" value="OQU85471.1"/>
    <property type="molecule type" value="Genomic_DNA"/>
</dbReference>
<dbReference type="FunCoup" id="A0A1Z5RPF1">
    <property type="interactions" value="212"/>
</dbReference>
<name>A0A1Z5RPF1_SORBI</name>
<dbReference type="InParanoid" id="A0A1Z5RPF1"/>
<reference evidence="2" key="2">
    <citation type="journal article" date="2018" name="Plant J.">
        <title>The Sorghum bicolor reference genome: improved assembly, gene annotations, a transcriptome atlas, and signatures of genome organization.</title>
        <authorList>
            <person name="McCormick R.F."/>
            <person name="Truong S.K."/>
            <person name="Sreedasyam A."/>
            <person name="Jenkins J."/>
            <person name="Shu S."/>
            <person name="Sims D."/>
            <person name="Kennedy M."/>
            <person name="Amirebrahimi M."/>
            <person name="Weers B.D."/>
            <person name="McKinley B."/>
            <person name="Mattison A."/>
            <person name="Morishige D.T."/>
            <person name="Grimwood J."/>
            <person name="Schmutz J."/>
            <person name="Mullet J.E."/>
        </authorList>
    </citation>
    <scope>NUCLEOTIDE SEQUENCE [LARGE SCALE GENOMIC DNA]</scope>
    <source>
        <strain evidence="2">cv. BTx623</strain>
    </source>
</reference>
<sequence length="73" mass="8914">MHSKQQYQNPFFMEIFIIATWHIWKQRNNFIFDRGRPSFSSWKCSFLDEARLQALRISEDKRSSFLLCLHPFS</sequence>
<organism evidence="1 2">
    <name type="scientific">Sorghum bicolor</name>
    <name type="common">Sorghum</name>
    <name type="synonym">Sorghum vulgare</name>
    <dbReference type="NCBI Taxonomy" id="4558"/>
    <lineage>
        <taxon>Eukaryota</taxon>
        <taxon>Viridiplantae</taxon>
        <taxon>Streptophyta</taxon>
        <taxon>Embryophyta</taxon>
        <taxon>Tracheophyta</taxon>
        <taxon>Spermatophyta</taxon>
        <taxon>Magnoliopsida</taxon>
        <taxon>Liliopsida</taxon>
        <taxon>Poales</taxon>
        <taxon>Poaceae</taxon>
        <taxon>PACMAD clade</taxon>
        <taxon>Panicoideae</taxon>
        <taxon>Andropogonodae</taxon>
        <taxon>Andropogoneae</taxon>
        <taxon>Sorghinae</taxon>
        <taxon>Sorghum</taxon>
    </lineage>
</organism>
<accession>A0A1Z5RPF1</accession>